<evidence type="ECO:0000313" key="2">
    <source>
        <dbReference type="Proteomes" id="UP000315522"/>
    </source>
</evidence>
<keyword evidence="2" id="KW-1185">Reference proteome</keyword>
<accession>A0A559M842</accession>
<protein>
    <submittedName>
        <fullName evidence="1">Uncharacterized protein</fullName>
    </submittedName>
</protein>
<proteinExistence type="predicted"/>
<dbReference type="EMBL" id="QGML01001397">
    <property type="protein sequence ID" value="TVY89128.1"/>
    <property type="molecule type" value="Genomic_DNA"/>
</dbReference>
<comment type="caution">
    <text evidence="1">The sequence shown here is derived from an EMBL/GenBank/DDBJ whole genome shotgun (WGS) entry which is preliminary data.</text>
</comment>
<evidence type="ECO:0000313" key="1">
    <source>
        <dbReference type="EMBL" id="TVY89128.1"/>
    </source>
</evidence>
<gene>
    <name evidence="1" type="ORF">LAWI1_G005263</name>
</gene>
<name>A0A559M842_9HELO</name>
<organism evidence="1 2">
    <name type="scientific">Lachnellula willkommii</name>
    <dbReference type="NCBI Taxonomy" id="215461"/>
    <lineage>
        <taxon>Eukaryota</taxon>
        <taxon>Fungi</taxon>
        <taxon>Dikarya</taxon>
        <taxon>Ascomycota</taxon>
        <taxon>Pezizomycotina</taxon>
        <taxon>Leotiomycetes</taxon>
        <taxon>Helotiales</taxon>
        <taxon>Lachnaceae</taxon>
        <taxon>Lachnellula</taxon>
    </lineage>
</organism>
<sequence>MASPFKITGMYLASNFKYAPHQVRDFHQSRPNKPGPPRLLPQWLQAYDKGLDSYKELDNNNKMDKESKDNFIETLLRV</sequence>
<reference evidence="1 2" key="1">
    <citation type="submission" date="2018-05" db="EMBL/GenBank/DDBJ databases">
        <title>Genome sequencing and assembly of the regulated plant pathogen Lachnellula willkommii and related sister species for the development of diagnostic species identification markers.</title>
        <authorList>
            <person name="Giroux E."/>
            <person name="Bilodeau G."/>
        </authorList>
    </citation>
    <scope>NUCLEOTIDE SEQUENCE [LARGE SCALE GENOMIC DNA]</scope>
    <source>
        <strain evidence="1 2">CBS 172.35</strain>
    </source>
</reference>
<dbReference type="Proteomes" id="UP000315522">
    <property type="component" value="Unassembled WGS sequence"/>
</dbReference>
<dbReference type="AlphaFoldDB" id="A0A559M842"/>